<name>A0AAF1KMR5_9PROT</name>
<reference evidence="2" key="1">
    <citation type="submission" date="2020-01" db="EMBL/GenBank/DDBJ databases">
        <authorList>
            <person name="Rat A."/>
        </authorList>
    </citation>
    <scope>NUCLEOTIDE SEQUENCE</scope>
    <source>
        <strain evidence="2">LMG 28251</strain>
    </source>
</reference>
<organism evidence="2 3">
    <name type="scientific">Plastoroseomonas arctica</name>
    <dbReference type="NCBI Taxonomy" id="1509237"/>
    <lineage>
        <taxon>Bacteria</taxon>
        <taxon>Pseudomonadati</taxon>
        <taxon>Pseudomonadota</taxon>
        <taxon>Alphaproteobacteria</taxon>
        <taxon>Acetobacterales</taxon>
        <taxon>Acetobacteraceae</taxon>
        <taxon>Plastoroseomonas</taxon>
    </lineage>
</organism>
<dbReference type="RefSeq" id="WP_211872432.1">
    <property type="nucleotide sequence ID" value="NZ_JAAEDH010000001.1"/>
</dbReference>
<dbReference type="GO" id="GO:0010181">
    <property type="term" value="F:FMN binding"/>
    <property type="evidence" value="ECO:0007669"/>
    <property type="project" value="InterPro"/>
</dbReference>
<keyword evidence="3" id="KW-1185">Reference proteome</keyword>
<sequence length="194" mass="20897">MTRPRPGFADDLDETLAEAFRLLARGVADRRSPIHTPSLASIGPDGAPRIRTLVLRGFDAPTRTLRVHSDRRSGKAMEIAADPRVAVHAYDAGAQVQLRLGGTATLHAEDAIADAAWATSTDNARLVYTTALPPGAAIPTPTLPSALSDGREHFAVLVLRFDALEWLWLCADGHRRARFGWDSAGQASAEWCVP</sequence>
<evidence type="ECO:0000313" key="3">
    <source>
        <dbReference type="Proteomes" id="UP001196068"/>
    </source>
</evidence>
<dbReference type="EMBL" id="JAAEDH010000001">
    <property type="protein sequence ID" value="MBR0653743.1"/>
    <property type="molecule type" value="Genomic_DNA"/>
</dbReference>
<dbReference type="SUPFAM" id="SSF50475">
    <property type="entry name" value="FMN-binding split barrel"/>
    <property type="match status" value="1"/>
</dbReference>
<evidence type="ECO:0000259" key="1">
    <source>
        <dbReference type="Pfam" id="PF12766"/>
    </source>
</evidence>
<gene>
    <name evidence="2" type="ORF">GXW79_01485</name>
</gene>
<evidence type="ECO:0000313" key="2">
    <source>
        <dbReference type="EMBL" id="MBR0653743.1"/>
    </source>
</evidence>
<comment type="caution">
    <text evidence="2">The sequence shown here is derived from an EMBL/GenBank/DDBJ whole genome shotgun (WGS) entry which is preliminary data.</text>
</comment>
<proteinExistence type="predicted"/>
<dbReference type="Proteomes" id="UP001196068">
    <property type="component" value="Unassembled WGS sequence"/>
</dbReference>
<protein>
    <submittedName>
        <fullName evidence="2">Pyridoxamine 5'-phosphate oxidase</fullName>
    </submittedName>
</protein>
<dbReference type="Pfam" id="PF12766">
    <property type="entry name" value="Pyridox_oxase_2"/>
    <property type="match status" value="1"/>
</dbReference>
<reference evidence="2" key="2">
    <citation type="journal article" date="2021" name="Syst. Appl. Microbiol.">
        <title>Roseomonas hellenica sp. nov., isolated from roots of wild-growing Alkanna tinctoria.</title>
        <authorList>
            <person name="Rat A."/>
            <person name="Naranjo H.D."/>
            <person name="Lebbe L."/>
            <person name="Cnockaert M."/>
            <person name="Krigas N."/>
            <person name="Grigoriadou K."/>
            <person name="Maloupa E."/>
            <person name="Willems A."/>
        </authorList>
    </citation>
    <scope>NUCLEOTIDE SEQUENCE</scope>
    <source>
        <strain evidence="2">LMG 28251</strain>
    </source>
</reference>
<dbReference type="Gene3D" id="2.30.110.10">
    <property type="entry name" value="Electron Transport, Fmn-binding Protein, Chain A"/>
    <property type="match status" value="1"/>
</dbReference>
<feature type="domain" description="Pyridoxamine 5'-phosphate oxidase Alr4036 family FMN-binding" evidence="1">
    <location>
        <begin position="27"/>
        <end position="107"/>
    </location>
</feature>
<dbReference type="InterPro" id="IPR012349">
    <property type="entry name" value="Split_barrel_FMN-bd"/>
</dbReference>
<dbReference type="AlphaFoldDB" id="A0AAF1KMR5"/>
<accession>A0AAF1KMR5</accession>
<dbReference type="InterPro" id="IPR024624">
    <property type="entry name" value="Pyridox_Oxase_Alr4036_FMN-bd"/>
</dbReference>